<evidence type="ECO:0000256" key="1">
    <source>
        <dbReference type="SAM" id="Phobius"/>
    </source>
</evidence>
<dbReference type="EMBL" id="JASPKY010000172">
    <property type="protein sequence ID" value="KAK9728101.1"/>
    <property type="molecule type" value="Genomic_DNA"/>
</dbReference>
<evidence type="ECO:0000313" key="4">
    <source>
        <dbReference type="Proteomes" id="UP001458880"/>
    </source>
</evidence>
<feature type="chain" id="PRO_5043587212" evidence="2">
    <location>
        <begin position="21"/>
        <end position="136"/>
    </location>
</feature>
<reference evidence="3 4" key="1">
    <citation type="journal article" date="2024" name="BMC Genomics">
        <title>De novo assembly and annotation of Popillia japonica's genome with initial clues to its potential as an invasive pest.</title>
        <authorList>
            <person name="Cucini C."/>
            <person name="Boschi S."/>
            <person name="Funari R."/>
            <person name="Cardaioli E."/>
            <person name="Iannotti N."/>
            <person name="Marturano G."/>
            <person name="Paoli F."/>
            <person name="Bruttini M."/>
            <person name="Carapelli A."/>
            <person name="Frati F."/>
            <person name="Nardi F."/>
        </authorList>
    </citation>
    <scope>NUCLEOTIDE SEQUENCE [LARGE SCALE GENOMIC DNA]</scope>
    <source>
        <strain evidence="3">DMR45628</strain>
    </source>
</reference>
<keyword evidence="2" id="KW-0732">Signal</keyword>
<keyword evidence="4" id="KW-1185">Reference proteome</keyword>
<feature type="transmembrane region" description="Helical" evidence="1">
    <location>
        <begin position="112"/>
        <end position="132"/>
    </location>
</feature>
<evidence type="ECO:0000256" key="2">
    <source>
        <dbReference type="SAM" id="SignalP"/>
    </source>
</evidence>
<keyword evidence="1" id="KW-1133">Transmembrane helix</keyword>
<accession>A0AAW1L417</accession>
<protein>
    <submittedName>
        <fullName evidence="3">Uncharacterized protein</fullName>
    </submittedName>
</protein>
<keyword evidence="1" id="KW-0472">Membrane</keyword>
<feature type="transmembrane region" description="Helical" evidence="1">
    <location>
        <begin position="85"/>
        <end position="105"/>
    </location>
</feature>
<comment type="caution">
    <text evidence="3">The sequence shown here is derived from an EMBL/GenBank/DDBJ whole genome shotgun (WGS) entry which is preliminary data.</text>
</comment>
<dbReference type="Proteomes" id="UP001458880">
    <property type="component" value="Unassembled WGS sequence"/>
</dbReference>
<dbReference type="AlphaFoldDB" id="A0AAW1L417"/>
<evidence type="ECO:0000313" key="3">
    <source>
        <dbReference type="EMBL" id="KAK9728101.1"/>
    </source>
</evidence>
<name>A0AAW1L417_POPJA</name>
<sequence>MLQFIILILSLSTFLHDVKSEQPSRPSALSRVVRGDIDFRYPTPILVPKLSQFELGPSELDSPNLRYTPDNVIIFRDSDKKEIRLIDVVWIIVKNVVLGIINFILMNYIALLFNIFYIVEAIFKYILTFFFLSEKS</sequence>
<keyword evidence="1" id="KW-0812">Transmembrane</keyword>
<organism evidence="3 4">
    <name type="scientific">Popillia japonica</name>
    <name type="common">Japanese beetle</name>
    <dbReference type="NCBI Taxonomy" id="7064"/>
    <lineage>
        <taxon>Eukaryota</taxon>
        <taxon>Metazoa</taxon>
        <taxon>Ecdysozoa</taxon>
        <taxon>Arthropoda</taxon>
        <taxon>Hexapoda</taxon>
        <taxon>Insecta</taxon>
        <taxon>Pterygota</taxon>
        <taxon>Neoptera</taxon>
        <taxon>Endopterygota</taxon>
        <taxon>Coleoptera</taxon>
        <taxon>Polyphaga</taxon>
        <taxon>Scarabaeiformia</taxon>
        <taxon>Scarabaeidae</taxon>
        <taxon>Rutelinae</taxon>
        <taxon>Popillia</taxon>
    </lineage>
</organism>
<proteinExistence type="predicted"/>
<feature type="signal peptide" evidence="2">
    <location>
        <begin position="1"/>
        <end position="20"/>
    </location>
</feature>
<gene>
    <name evidence="3" type="ORF">QE152_g18171</name>
</gene>